<evidence type="ECO:0000256" key="6">
    <source>
        <dbReference type="ARBA" id="ARBA00034078"/>
    </source>
</evidence>
<dbReference type="SUPFAM" id="SSF54292">
    <property type="entry name" value="2Fe-2S ferredoxin-like"/>
    <property type="match status" value="1"/>
</dbReference>
<dbReference type="GO" id="GO:0009055">
    <property type="term" value="F:electron transfer activity"/>
    <property type="evidence" value="ECO:0007669"/>
    <property type="project" value="TreeGrafter"/>
</dbReference>
<comment type="cofactor">
    <cofactor evidence="6">
        <name>[2Fe-2S] cluster</name>
        <dbReference type="ChEBI" id="CHEBI:190135"/>
    </cofactor>
</comment>
<feature type="domain" description="2Fe-2S ferredoxin-type" evidence="7">
    <location>
        <begin position="3"/>
        <end position="107"/>
    </location>
</feature>
<organism evidence="8">
    <name type="scientific">marine metagenome</name>
    <dbReference type="NCBI Taxonomy" id="408172"/>
    <lineage>
        <taxon>unclassified sequences</taxon>
        <taxon>metagenomes</taxon>
        <taxon>ecological metagenomes</taxon>
    </lineage>
</organism>
<dbReference type="Pfam" id="PF00111">
    <property type="entry name" value="Fer2"/>
    <property type="match status" value="1"/>
</dbReference>
<dbReference type="CDD" id="cd00207">
    <property type="entry name" value="fer2"/>
    <property type="match status" value="1"/>
</dbReference>
<reference evidence="8" key="1">
    <citation type="submission" date="2018-05" db="EMBL/GenBank/DDBJ databases">
        <authorList>
            <person name="Lanie J.A."/>
            <person name="Ng W.-L."/>
            <person name="Kazmierczak K.M."/>
            <person name="Andrzejewski T.M."/>
            <person name="Davidsen T.M."/>
            <person name="Wayne K.J."/>
            <person name="Tettelin H."/>
            <person name="Glass J.I."/>
            <person name="Rusch D."/>
            <person name="Podicherti R."/>
            <person name="Tsui H.-C.T."/>
            <person name="Winkler M.E."/>
        </authorList>
    </citation>
    <scope>NUCLEOTIDE SEQUENCE</scope>
</reference>
<dbReference type="Gene3D" id="3.10.20.30">
    <property type="match status" value="1"/>
</dbReference>
<proteinExistence type="inferred from homology"/>
<dbReference type="InterPro" id="IPR001055">
    <property type="entry name" value="Adrenodoxin-like"/>
</dbReference>
<keyword evidence="2" id="KW-0001">2Fe-2S</keyword>
<dbReference type="GO" id="GO:0005739">
    <property type="term" value="C:mitochondrion"/>
    <property type="evidence" value="ECO:0007669"/>
    <property type="project" value="TreeGrafter"/>
</dbReference>
<dbReference type="GO" id="GO:0140647">
    <property type="term" value="P:P450-containing electron transport chain"/>
    <property type="evidence" value="ECO:0007669"/>
    <property type="project" value="InterPro"/>
</dbReference>
<protein>
    <recommendedName>
        <fullName evidence="7">2Fe-2S ferredoxin-type domain-containing protein</fullName>
    </recommendedName>
</protein>
<dbReference type="PANTHER" id="PTHR23426:SF65">
    <property type="entry name" value="FERREDOXIN-2, MITOCHONDRIAL"/>
    <property type="match status" value="1"/>
</dbReference>
<dbReference type="GO" id="GO:0051537">
    <property type="term" value="F:2 iron, 2 sulfur cluster binding"/>
    <property type="evidence" value="ECO:0007669"/>
    <property type="project" value="UniProtKB-KW"/>
</dbReference>
<keyword evidence="4" id="KW-0408">Iron</keyword>
<gene>
    <name evidence="8" type="ORF">METZ01_LOCUS463226</name>
</gene>
<dbReference type="InterPro" id="IPR036010">
    <property type="entry name" value="2Fe-2S_ferredoxin-like_sf"/>
</dbReference>
<dbReference type="InterPro" id="IPR001041">
    <property type="entry name" value="2Fe-2S_ferredoxin-type"/>
</dbReference>
<dbReference type="PRINTS" id="PR00355">
    <property type="entry name" value="ADRENODOXIN"/>
</dbReference>
<accession>A0A383ARL3</accession>
<evidence type="ECO:0000256" key="5">
    <source>
        <dbReference type="ARBA" id="ARBA00023014"/>
    </source>
</evidence>
<dbReference type="GO" id="GO:0046872">
    <property type="term" value="F:metal ion binding"/>
    <property type="evidence" value="ECO:0007669"/>
    <property type="project" value="UniProtKB-KW"/>
</dbReference>
<keyword evidence="5" id="KW-0411">Iron-sulfur</keyword>
<evidence type="ECO:0000256" key="1">
    <source>
        <dbReference type="ARBA" id="ARBA00010914"/>
    </source>
</evidence>
<dbReference type="PROSITE" id="PS51085">
    <property type="entry name" value="2FE2S_FER_2"/>
    <property type="match status" value="1"/>
</dbReference>
<evidence type="ECO:0000256" key="2">
    <source>
        <dbReference type="ARBA" id="ARBA00022714"/>
    </source>
</evidence>
<dbReference type="PANTHER" id="PTHR23426">
    <property type="entry name" value="FERREDOXIN/ADRENODOXIN"/>
    <property type="match status" value="1"/>
</dbReference>
<comment type="similarity">
    <text evidence="1">Belongs to the adrenodoxin/putidaredoxin family.</text>
</comment>
<dbReference type="EMBL" id="UINC01194332">
    <property type="protein sequence ID" value="SVE10372.1"/>
    <property type="molecule type" value="Genomic_DNA"/>
</dbReference>
<evidence type="ECO:0000256" key="4">
    <source>
        <dbReference type="ARBA" id="ARBA00023004"/>
    </source>
</evidence>
<sequence length="113" mass="12695">MKIKLNVINRDGTQTTINVEEGTTIRDAIENKIAPESFGICDGNCHCGTCHVFVHPKDFSKLKVLGDDEYKILKQFAVNPKANSRLSCQIELKKELDDITVSIGQISSENYFY</sequence>
<dbReference type="AlphaFoldDB" id="A0A383ARL3"/>
<evidence type="ECO:0000256" key="3">
    <source>
        <dbReference type="ARBA" id="ARBA00022723"/>
    </source>
</evidence>
<dbReference type="InterPro" id="IPR012675">
    <property type="entry name" value="Beta-grasp_dom_sf"/>
</dbReference>
<evidence type="ECO:0000259" key="7">
    <source>
        <dbReference type="PROSITE" id="PS51085"/>
    </source>
</evidence>
<name>A0A383ARL3_9ZZZZ</name>
<keyword evidence="3" id="KW-0479">Metal-binding</keyword>
<evidence type="ECO:0000313" key="8">
    <source>
        <dbReference type="EMBL" id="SVE10372.1"/>
    </source>
</evidence>